<dbReference type="OrthoDB" id="9804819at2"/>
<evidence type="ECO:0000256" key="4">
    <source>
        <dbReference type="ARBA" id="ARBA00022475"/>
    </source>
</evidence>
<evidence type="ECO:0000256" key="8">
    <source>
        <dbReference type="ARBA" id="ARBA00022989"/>
    </source>
</evidence>
<protein>
    <recommendedName>
        <fullName evidence="12">ABC transporter domain-containing protein</fullName>
    </recommendedName>
</protein>
<feature type="compositionally biased region" description="Gly residues" evidence="10">
    <location>
        <begin position="109"/>
        <end position="120"/>
    </location>
</feature>
<feature type="compositionally biased region" description="Basic and acidic residues" evidence="10">
    <location>
        <begin position="94"/>
        <end position="108"/>
    </location>
</feature>
<evidence type="ECO:0000256" key="6">
    <source>
        <dbReference type="ARBA" id="ARBA00022741"/>
    </source>
</evidence>
<evidence type="ECO:0000256" key="2">
    <source>
        <dbReference type="ARBA" id="ARBA00005417"/>
    </source>
</evidence>
<keyword evidence="6" id="KW-0547">Nucleotide-binding</keyword>
<feature type="domain" description="ABC transporter" evidence="12">
    <location>
        <begin position="147"/>
        <end position="373"/>
    </location>
</feature>
<proteinExistence type="inferred from homology"/>
<dbReference type="EMBL" id="LVZK01000001">
    <property type="protein sequence ID" value="OAP86021.1"/>
    <property type="molecule type" value="Genomic_DNA"/>
</dbReference>
<gene>
    <name evidence="13" type="ORF">A4H34_02250</name>
</gene>
<evidence type="ECO:0000256" key="7">
    <source>
        <dbReference type="ARBA" id="ARBA00022840"/>
    </source>
</evidence>
<keyword evidence="5 11" id="KW-0812">Transmembrane</keyword>
<dbReference type="PROSITE" id="PS50893">
    <property type="entry name" value="ABC_TRANSPORTER_2"/>
    <property type="match status" value="1"/>
</dbReference>
<keyword evidence="4" id="KW-1003">Cell membrane</keyword>
<feature type="transmembrane region" description="Helical" evidence="11">
    <location>
        <begin position="23"/>
        <end position="44"/>
    </location>
</feature>
<reference evidence="13 14" key="1">
    <citation type="submission" date="2016-04" db="EMBL/GenBank/DDBJ databases">
        <title>Peptidophaga gingivicola gen. nov., sp. nov., isolated from human subgingival plaque.</title>
        <authorList>
            <person name="Beall C.J."/>
            <person name="Mokrzan E.M."/>
            <person name="Griffen A.L."/>
            <person name="Leys E.J."/>
        </authorList>
    </citation>
    <scope>NUCLEOTIDE SEQUENCE [LARGE SCALE GENOMIC DNA]</scope>
    <source>
        <strain evidence="13 14">BA112</strain>
    </source>
</reference>
<feature type="region of interest" description="Disordered" evidence="10">
    <location>
        <begin position="94"/>
        <end position="120"/>
    </location>
</feature>
<dbReference type="Pfam" id="PF00005">
    <property type="entry name" value="ABC_tran"/>
    <property type="match status" value="1"/>
</dbReference>
<evidence type="ECO:0000256" key="11">
    <source>
        <dbReference type="SAM" id="Phobius"/>
    </source>
</evidence>
<dbReference type="GO" id="GO:0005886">
    <property type="term" value="C:plasma membrane"/>
    <property type="evidence" value="ECO:0007669"/>
    <property type="project" value="UniProtKB-SubCell"/>
</dbReference>
<keyword evidence="8 11" id="KW-1133">Transmembrane helix</keyword>
<dbReference type="InterPro" id="IPR003593">
    <property type="entry name" value="AAA+_ATPase"/>
</dbReference>
<evidence type="ECO:0000256" key="10">
    <source>
        <dbReference type="SAM" id="MobiDB-lite"/>
    </source>
</evidence>
<dbReference type="AlphaFoldDB" id="A0A179B4I3"/>
<comment type="similarity">
    <text evidence="2">Belongs to the ABC transporter superfamily.</text>
</comment>
<feature type="transmembrane region" description="Helical" evidence="11">
    <location>
        <begin position="56"/>
        <end position="76"/>
    </location>
</feature>
<evidence type="ECO:0000259" key="12">
    <source>
        <dbReference type="PROSITE" id="PS50893"/>
    </source>
</evidence>
<evidence type="ECO:0000256" key="5">
    <source>
        <dbReference type="ARBA" id="ARBA00022692"/>
    </source>
</evidence>
<evidence type="ECO:0000313" key="14">
    <source>
        <dbReference type="Proteomes" id="UP000078368"/>
    </source>
</evidence>
<dbReference type="Proteomes" id="UP000078368">
    <property type="component" value="Unassembled WGS sequence"/>
</dbReference>
<dbReference type="SUPFAM" id="SSF52540">
    <property type="entry name" value="P-loop containing nucleoside triphosphate hydrolases"/>
    <property type="match status" value="1"/>
</dbReference>
<comment type="subcellular location">
    <subcellularLocation>
        <location evidence="1">Cell membrane</location>
        <topology evidence="1">Multi-pass membrane protein</topology>
    </subcellularLocation>
</comment>
<keyword evidence="3" id="KW-0813">Transport</keyword>
<dbReference type="InterPro" id="IPR003439">
    <property type="entry name" value="ABC_transporter-like_ATP-bd"/>
</dbReference>
<organism evidence="13 14">
    <name type="scientific">Peptidiphaga gingivicola</name>
    <dbReference type="NCBI Taxonomy" id="2741497"/>
    <lineage>
        <taxon>Bacteria</taxon>
        <taxon>Bacillati</taxon>
        <taxon>Actinomycetota</taxon>
        <taxon>Actinomycetes</taxon>
        <taxon>Actinomycetales</taxon>
        <taxon>Actinomycetaceae</taxon>
        <taxon>Peptidiphaga</taxon>
    </lineage>
</organism>
<dbReference type="STRING" id="1823756.A4H34_02250"/>
<evidence type="ECO:0000256" key="9">
    <source>
        <dbReference type="ARBA" id="ARBA00023136"/>
    </source>
</evidence>
<keyword evidence="7" id="KW-0067">ATP-binding</keyword>
<comment type="caution">
    <text evidence="13">The sequence shown here is derived from an EMBL/GenBank/DDBJ whole genome shotgun (WGS) entry which is preliminary data.</text>
</comment>
<evidence type="ECO:0000256" key="1">
    <source>
        <dbReference type="ARBA" id="ARBA00004651"/>
    </source>
</evidence>
<dbReference type="RefSeq" id="WP_082903004.1">
    <property type="nucleotide sequence ID" value="NZ_LVZK01000001.1"/>
</dbReference>
<keyword evidence="9 11" id="KW-0472">Membrane</keyword>
<dbReference type="GO" id="GO:0005524">
    <property type="term" value="F:ATP binding"/>
    <property type="evidence" value="ECO:0007669"/>
    <property type="project" value="UniProtKB-KW"/>
</dbReference>
<dbReference type="Pfam" id="PF13396">
    <property type="entry name" value="PLDc_N"/>
    <property type="match status" value="1"/>
</dbReference>
<evidence type="ECO:0000313" key="13">
    <source>
        <dbReference type="EMBL" id="OAP86021.1"/>
    </source>
</evidence>
<dbReference type="Gene3D" id="3.40.50.300">
    <property type="entry name" value="P-loop containing nucleotide triphosphate hydrolases"/>
    <property type="match status" value="1"/>
</dbReference>
<sequence>MGKIAAIGASTSWGELSPGVQKLIIALIVLNFLLMAAALAVWSRTDAESMPQPGKIAWLLICLFVSTAGPIAFFIARRQSATWQKRERAWAAQAKQDDEWRIGDDESPKGGGNTDGAGAFPAGGSGPSAWEFRPANVKTGAPAGNAVEFRNVSRAFGDKLALDDVSFQIPAGSVCALLGPNGAGKTTAIRILLGLARADAGDVRILGDPAGSLAVRRRLGYLPDVPAYPAWMSAREYLEASADLAGVPAVERRSRIASLLELAELAGVSQRIGGYSRGMRQRLGLAQALVGNPDLIVLDEPTSALDPAGRRAVLRLIAQLAEHATIILSSHNLEEVQRVCTHAVVLREGKAVAASTISQLRERAGDHSLLLVSTGGDRLAQALKAEPWCAGVRREGADFIVVVSDASAAARSLPALMARGGWDLSALTPLEPSLEDVFTALTEGK</sequence>
<dbReference type="InterPro" id="IPR027417">
    <property type="entry name" value="P-loop_NTPase"/>
</dbReference>
<keyword evidence="14" id="KW-1185">Reference proteome</keyword>
<evidence type="ECO:0000256" key="3">
    <source>
        <dbReference type="ARBA" id="ARBA00022448"/>
    </source>
</evidence>
<dbReference type="PANTHER" id="PTHR43335:SF4">
    <property type="entry name" value="ABC TRANSPORTER, ATP-BINDING PROTEIN"/>
    <property type="match status" value="1"/>
</dbReference>
<dbReference type="GO" id="GO:0016887">
    <property type="term" value="F:ATP hydrolysis activity"/>
    <property type="evidence" value="ECO:0007669"/>
    <property type="project" value="InterPro"/>
</dbReference>
<accession>A0A179B4I3</accession>
<name>A0A179B4I3_9ACTO</name>
<dbReference type="PANTHER" id="PTHR43335">
    <property type="entry name" value="ABC TRANSPORTER, ATP-BINDING PROTEIN"/>
    <property type="match status" value="1"/>
</dbReference>
<dbReference type="SMART" id="SM00382">
    <property type="entry name" value="AAA"/>
    <property type="match status" value="1"/>
</dbReference>
<dbReference type="CDD" id="cd03230">
    <property type="entry name" value="ABC_DR_subfamily_A"/>
    <property type="match status" value="1"/>
</dbReference>
<dbReference type="InterPro" id="IPR027379">
    <property type="entry name" value="CLS_N"/>
</dbReference>